<keyword evidence="1" id="KW-1133">Transmembrane helix</keyword>
<reference evidence="2" key="1">
    <citation type="journal article" date="2023" name="Mol. Phylogenet. Evol.">
        <title>Genome-scale phylogeny and comparative genomics of the fungal order Sordariales.</title>
        <authorList>
            <person name="Hensen N."/>
            <person name="Bonometti L."/>
            <person name="Westerberg I."/>
            <person name="Brannstrom I.O."/>
            <person name="Guillou S."/>
            <person name="Cros-Aarteil S."/>
            <person name="Calhoun S."/>
            <person name="Haridas S."/>
            <person name="Kuo A."/>
            <person name="Mondo S."/>
            <person name="Pangilinan J."/>
            <person name="Riley R."/>
            <person name="LaButti K."/>
            <person name="Andreopoulos B."/>
            <person name="Lipzen A."/>
            <person name="Chen C."/>
            <person name="Yan M."/>
            <person name="Daum C."/>
            <person name="Ng V."/>
            <person name="Clum A."/>
            <person name="Steindorff A."/>
            <person name="Ohm R.A."/>
            <person name="Martin F."/>
            <person name="Silar P."/>
            <person name="Natvig D.O."/>
            <person name="Lalanne C."/>
            <person name="Gautier V."/>
            <person name="Ament-Velasquez S.L."/>
            <person name="Kruys A."/>
            <person name="Hutchinson M.I."/>
            <person name="Powell A.J."/>
            <person name="Barry K."/>
            <person name="Miller A.N."/>
            <person name="Grigoriev I.V."/>
            <person name="Debuchy R."/>
            <person name="Gladieux P."/>
            <person name="Hiltunen Thoren M."/>
            <person name="Johannesson H."/>
        </authorList>
    </citation>
    <scope>NUCLEOTIDE SEQUENCE</scope>
    <source>
        <strain evidence="2">FGSC 1904</strain>
    </source>
</reference>
<sequence length="88" mass="9986">MYRPPARPSIINIVLLMMPWTFFQCLVYPTFLPMNVFSDIPSEISNQQSIPFSGWSCPPLYPTFRTSCRSPFAEANSNPSPLPFVPSI</sequence>
<keyword evidence="1" id="KW-0812">Transmembrane</keyword>
<evidence type="ECO:0000313" key="2">
    <source>
        <dbReference type="EMBL" id="KAK3396672.1"/>
    </source>
</evidence>
<evidence type="ECO:0000256" key="1">
    <source>
        <dbReference type="SAM" id="Phobius"/>
    </source>
</evidence>
<keyword evidence="3" id="KW-1185">Reference proteome</keyword>
<dbReference type="AlphaFoldDB" id="A0AAE0PB23"/>
<evidence type="ECO:0000313" key="3">
    <source>
        <dbReference type="Proteomes" id="UP001281003"/>
    </source>
</evidence>
<keyword evidence="1" id="KW-0472">Membrane</keyword>
<organism evidence="2 3">
    <name type="scientific">Sordaria brevicollis</name>
    <dbReference type="NCBI Taxonomy" id="83679"/>
    <lineage>
        <taxon>Eukaryota</taxon>
        <taxon>Fungi</taxon>
        <taxon>Dikarya</taxon>
        <taxon>Ascomycota</taxon>
        <taxon>Pezizomycotina</taxon>
        <taxon>Sordariomycetes</taxon>
        <taxon>Sordariomycetidae</taxon>
        <taxon>Sordariales</taxon>
        <taxon>Sordariaceae</taxon>
        <taxon>Sordaria</taxon>
    </lineage>
</organism>
<comment type="caution">
    <text evidence="2">The sequence shown here is derived from an EMBL/GenBank/DDBJ whole genome shotgun (WGS) entry which is preliminary data.</text>
</comment>
<feature type="transmembrane region" description="Helical" evidence="1">
    <location>
        <begin position="12"/>
        <end position="31"/>
    </location>
</feature>
<reference evidence="2" key="2">
    <citation type="submission" date="2023-07" db="EMBL/GenBank/DDBJ databases">
        <authorList>
            <consortium name="Lawrence Berkeley National Laboratory"/>
            <person name="Haridas S."/>
            <person name="Hensen N."/>
            <person name="Bonometti L."/>
            <person name="Westerberg I."/>
            <person name="Brannstrom I.O."/>
            <person name="Guillou S."/>
            <person name="Cros-Aarteil S."/>
            <person name="Calhoun S."/>
            <person name="Kuo A."/>
            <person name="Mondo S."/>
            <person name="Pangilinan J."/>
            <person name="Riley R."/>
            <person name="LaButti K."/>
            <person name="Andreopoulos B."/>
            <person name="Lipzen A."/>
            <person name="Chen C."/>
            <person name="Yanf M."/>
            <person name="Daum C."/>
            <person name="Ng V."/>
            <person name="Clum A."/>
            <person name="Steindorff A."/>
            <person name="Ohm R."/>
            <person name="Martin F."/>
            <person name="Silar P."/>
            <person name="Natvig D."/>
            <person name="Lalanne C."/>
            <person name="Gautier V."/>
            <person name="Ament-velasquez S.L."/>
            <person name="Kruys A."/>
            <person name="Hutchinson M.I."/>
            <person name="Powell A.J."/>
            <person name="Barry K."/>
            <person name="Miller A.N."/>
            <person name="Grigoriev I.V."/>
            <person name="Debuchy R."/>
            <person name="Gladieux P."/>
            <person name="Thoren M.H."/>
            <person name="Johannesson H."/>
        </authorList>
    </citation>
    <scope>NUCLEOTIDE SEQUENCE</scope>
    <source>
        <strain evidence="2">FGSC 1904</strain>
    </source>
</reference>
<proteinExistence type="predicted"/>
<accession>A0AAE0PB23</accession>
<protein>
    <submittedName>
        <fullName evidence="2">Uncharacterized protein</fullName>
    </submittedName>
</protein>
<name>A0AAE0PB23_SORBR</name>
<dbReference type="Proteomes" id="UP001281003">
    <property type="component" value="Unassembled WGS sequence"/>
</dbReference>
<gene>
    <name evidence="2" type="ORF">B0T20DRAFT_276787</name>
</gene>
<dbReference type="EMBL" id="JAUTDP010000009">
    <property type="protein sequence ID" value="KAK3396672.1"/>
    <property type="molecule type" value="Genomic_DNA"/>
</dbReference>